<evidence type="ECO:0000313" key="1">
    <source>
        <dbReference type="EnsemblMetazoa" id="Aqu2.1.23097_001"/>
    </source>
</evidence>
<dbReference type="InParanoid" id="A0A1X7U5A7"/>
<dbReference type="AlphaFoldDB" id="A0A1X7U5A7"/>
<proteinExistence type="predicted"/>
<reference evidence="1" key="1">
    <citation type="submission" date="2017-05" db="UniProtKB">
        <authorList>
            <consortium name="EnsemblMetazoa"/>
        </authorList>
    </citation>
    <scope>IDENTIFICATION</scope>
</reference>
<dbReference type="EnsemblMetazoa" id="Aqu2.1.23097_001">
    <property type="protein sequence ID" value="Aqu2.1.23097_001"/>
    <property type="gene ID" value="Aqu2.1.23097"/>
</dbReference>
<accession>A0A1X7U5A7</accession>
<sequence length="88" mass="9752">MTASVNVEPSQTRICRQQLHCPNAATNASTIEEWYQINAAIPFLDHIISDLSCHFSPLAKRSSTLLCLVPSVLSTNENVSFSEILDVY</sequence>
<protein>
    <submittedName>
        <fullName evidence="1">Uncharacterized protein</fullName>
    </submittedName>
</protein>
<name>A0A1X7U5A7_AMPQE</name>
<organism evidence="1">
    <name type="scientific">Amphimedon queenslandica</name>
    <name type="common">Sponge</name>
    <dbReference type="NCBI Taxonomy" id="400682"/>
    <lineage>
        <taxon>Eukaryota</taxon>
        <taxon>Metazoa</taxon>
        <taxon>Porifera</taxon>
        <taxon>Demospongiae</taxon>
        <taxon>Heteroscleromorpha</taxon>
        <taxon>Haplosclerida</taxon>
        <taxon>Niphatidae</taxon>
        <taxon>Amphimedon</taxon>
    </lineage>
</organism>